<feature type="compositionally biased region" description="Basic and acidic residues" evidence="1">
    <location>
        <begin position="566"/>
        <end position="575"/>
    </location>
</feature>
<gene>
    <name evidence="2" type="ORF">P4O66_012639</name>
</gene>
<dbReference type="Gene3D" id="1.20.5.320">
    <property type="entry name" value="6-Phosphogluconate Dehydrogenase, domain 3"/>
    <property type="match status" value="1"/>
</dbReference>
<feature type="region of interest" description="Disordered" evidence="1">
    <location>
        <begin position="311"/>
        <end position="339"/>
    </location>
</feature>
<organism evidence="2 3">
    <name type="scientific">Electrophorus voltai</name>
    <dbReference type="NCBI Taxonomy" id="2609070"/>
    <lineage>
        <taxon>Eukaryota</taxon>
        <taxon>Metazoa</taxon>
        <taxon>Chordata</taxon>
        <taxon>Craniata</taxon>
        <taxon>Vertebrata</taxon>
        <taxon>Euteleostomi</taxon>
        <taxon>Actinopterygii</taxon>
        <taxon>Neopterygii</taxon>
        <taxon>Teleostei</taxon>
        <taxon>Ostariophysi</taxon>
        <taxon>Gymnotiformes</taxon>
        <taxon>Gymnotoidei</taxon>
        <taxon>Gymnotidae</taxon>
        <taxon>Electrophorus</taxon>
    </lineage>
</organism>
<feature type="region of interest" description="Disordered" evidence="1">
    <location>
        <begin position="518"/>
        <end position="653"/>
    </location>
</feature>
<dbReference type="GO" id="GO:0005615">
    <property type="term" value="C:extracellular space"/>
    <property type="evidence" value="ECO:0007669"/>
    <property type="project" value="TreeGrafter"/>
</dbReference>
<dbReference type="Pfam" id="PF01391">
    <property type="entry name" value="Collagen"/>
    <property type="match status" value="1"/>
</dbReference>
<dbReference type="AlphaFoldDB" id="A0AAD8Z764"/>
<dbReference type="EMBL" id="JAROKS010000019">
    <property type="protein sequence ID" value="KAK1792716.1"/>
    <property type="molecule type" value="Genomic_DNA"/>
</dbReference>
<evidence type="ECO:0000256" key="1">
    <source>
        <dbReference type="SAM" id="MobiDB-lite"/>
    </source>
</evidence>
<feature type="compositionally biased region" description="Pro residues" evidence="1">
    <location>
        <begin position="524"/>
        <end position="545"/>
    </location>
</feature>
<dbReference type="PANTHER" id="PTHR24023:SF1095">
    <property type="entry name" value="EGF-LIKE DOMAIN-CONTAINING PROTEIN"/>
    <property type="match status" value="1"/>
</dbReference>
<dbReference type="GO" id="GO:0031012">
    <property type="term" value="C:extracellular matrix"/>
    <property type="evidence" value="ECO:0007669"/>
    <property type="project" value="TreeGrafter"/>
</dbReference>
<feature type="compositionally biased region" description="Basic and acidic residues" evidence="1">
    <location>
        <begin position="406"/>
        <end position="417"/>
    </location>
</feature>
<dbReference type="GO" id="GO:0030198">
    <property type="term" value="P:extracellular matrix organization"/>
    <property type="evidence" value="ECO:0007669"/>
    <property type="project" value="TreeGrafter"/>
</dbReference>
<protein>
    <submittedName>
        <fullName evidence="2">Uncharacterized protein</fullName>
    </submittedName>
</protein>
<dbReference type="InterPro" id="IPR008160">
    <property type="entry name" value="Collagen"/>
</dbReference>
<keyword evidence="3" id="KW-1185">Reference proteome</keyword>
<feature type="region of interest" description="Disordered" evidence="1">
    <location>
        <begin position="815"/>
        <end position="838"/>
    </location>
</feature>
<proteinExistence type="predicted"/>
<reference evidence="2" key="1">
    <citation type="submission" date="2023-03" db="EMBL/GenBank/DDBJ databases">
        <title>Electrophorus voltai genome.</title>
        <authorList>
            <person name="Bian C."/>
        </authorList>
    </citation>
    <scope>NUCLEOTIDE SEQUENCE</scope>
    <source>
        <strain evidence="2">CB-2022</strain>
        <tissue evidence="2">Muscle</tissue>
    </source>
</reference>
<dbReference type="GO" id="GO:0030020">
    <property type="term" value="F:extracellular matrix structural constituent conferring tensile strength"/>
    <property type="evidence" value="ECO:0007669"/>
    <property type="project" value="TreeGrafter"/>
</dbReference>
<dbReference type="InterPro" id="IPR050149">
    <property type="entry name" value="Collagen_superfamily"/>
</dbReference>
<feature type="region of interest" description="Disordered" evidence="1">
    <location>
        <begin position="19"/>
        <end position="94"/>
    </location>
</feature>
<dbReference type="PANTHER" id="PTHR24023">
    <property type="entry name" value="COLLAGEN ALPHA"/>
    <property type="match status" value="1"/>
</dbReference>
<comment type="caution">
    <text evidence="2">The sequence shown here is derived from an EMBL/GenBank/DDBJ whole genome shotgun (WGS) entry which is preliminary data.</text>
</comment>
<sequence>MRSAARAKPPLVAMEAERRAARQKKRGGVGVARPRLMQEVDVDGGHSWGQRAEDGVAVSLERQVSREPSVGPDLPAPWEDPDPLGQQEQRENGAVKDRQVYLDFQDLRPVIDPSPCLRDLTEQFWHKRMPRGVPSVEGNGMSSIYKLQSGGAGIGIPGPPGPPGPKGDEGRMTAWIAQLACPSSDRSAASSSRDRGGRACLPHTLLSAIGSPPCSRWSAGPCACCAPPCCTPKPRFSTLQGPAPPRSKAPPCSKFPPRPAPKPRPTRSKTPPRPAPLHFKDRWTRTVIFSAEDPDWRKRFTIGRATRGRWDCQASRGCPAPRDSEGPWERPASPDPKARRAHLEDLEKMEFLDMSRVNQSLRDQGLDGKPVRGRGGGSPLGEKRNSGTVGVKARCRRACRGATGRPGDRGAKGERGDPGIPGERGVQGERGRPGETGPSGAQGPPGDKGEPGLPGLLGTFNPLSDAGVMEEIRKLIRNEVARVFEGAYAPAAAVLSRRFQFIRHVLCREKTPAAILAAHGREGPPGPPGNDGSPGPPGEPGPPGPRARLSQALSGHSALGSVLTRAEPRREKVRQELAYLAPQGPRARTGGATRPTACTPSPATAATPRAHPAPPPCTSPAYPQHACLHSRLHPPPRTSSSAKPPAEEAEARPSLLNRSALRYVLQKRLVPSGCHRHWGSIAVCHRLQTRLAGTERSHFATVTAAPALLRDVNGQPCGDASHLSSNFGLCPPSVLGGSSVAGWPLNVLQALLGGSRAQVTRRRVAIARGAGGAGRPGDAGLPGEAGGTSLPITAVLAITGFAGLTCENREEAGRSYKPTCGLQQTHETDGTSYGEFVD</sequence>
<evidence type="ECO:0000313" key="3">
    <source>
        <dbReference type="Proteomes" id="UP001239994"/>
    </source>
</evidence>
<feature type="compositionally biased region" description="Low complexity" evidence="1">
    <location>
        <begin position="592"/>
        <end position="610"/>
    </location>
</feature>
<evidence type="ECO:0000313" key="2">
    <source>
        <dbReference type="EMBL" id="KAK1792716.1"/>
    </source>
</evidence>
<name>A0AAD8Z764_9TELE</name>
<feature type="compositionally biased region" description="Pro residues" evidence="1">
    <location>
        <begin position="242"/>
        <end position="263"/>
    </location>
</feature>
<feature type="region of interest" description="Disordered" evidence="1">
    <location>
        <begin position="361"/>
        <end position="459"/>
    </location>
</feature>
<feature type="region of interest" description="Disordered" evidence="1">
    <location>
        <begin position="238"/>
        <end position="278"/>
    </location>
</feature>
<dbReference type="Proteomes" id="UP001239994">
    <property type="component" value="Unassembled WGS sequence"/>
</dbReference>
<accession>A0AAD8Z764</accession>